<dbReference type="Gene3D" id="3.40.190.10">
    <property type="entry name" value="Periplasmic binding protein-like II"/>
    <property type="match status" value="1"/>
</dbReference>
<organism evidence="6 7">
    <name type="scientific">Paralimibaculum aggregatum</name>
    <dbReference type="NCBI Taxonomy" id="3036245"/>
    <lineage>
        <taxon>Bacteria</taxon>
        <taxon>Pseudomonadati</taxon>
        <taxon>Pseudomonadota</taxon>
        <taxon>Alphaproteobacteria</taxon>
        <taxon>Rhodobacterales</taxon>
        <taxon>Paracoccaceae</taxon>
        <taxon>Paralimibaculum</taxon>
    </lineage>
</organism>
<dbReference type="InterPro" id="IPR039424">
    <property type="entry name" value="SBP_5"/>
</dbReference>
<dbReference type="InterPro" id="IPR030678">
    <property type="entry name" value="Peptide/Ni-bd"/>
</dbReference>
<keyword evidence="4" id="KW-0732">Signal</keyword>
<dbReference type="PIRSF" id="PIRSF002741">
    <property type="entry name" value="MppA"/>
    <property type="match status" value="1"/>
</dbReference>
<evidence type="ECO:0000256" key="1">
    <source>
        <dbReference type="ARBA" id="ARBA00004418"/>
    </source>
</evidence>
<dbReference type="Gene3D" id="3.90.76.10">
    <property type="entry name" value="Dipeptide-binding Protein, Domain 1"/>
    <property type="match status" value="1"/>
</dbReference>
<dbReference type="Proteomes" id="UP001239909">
    <property type="component" value="Unassembled WGS sequence"/>
</dbReference>
<sequence length="478" mass="52739">MRIGKAHGQTTDTLDPATYENGFTIALAHGVHGYLTEVASDGSLVPNVAESWEASADASTWIFKLRKGVTFHSGKALTAEDVAVSINYHRGDQSTSAAKPIVSAISEIRTEGDDTVVFVLDAGNADFPFVLSDYHLIIGPAKDGKLDWRSGDGCGAYKIDRFDPGVTAELSKNPDHWDAANRGWFEKIEMLALVDLNARTTALVSGDVDAIDRLDLKTVGLLKRRPGIAIQSVAGNQHYTFAMDCRKEPFSDVNVRLALKYGINRQELVDKILFGYGAMGNDHPIGPGQRFHNKDLPQRTYDPDKAKFHLKEAGLDGLNVRLSAADAAFGGAVDAAVLYQNSAADAGITIDVNRVPNDGYWSDVWMKHEFSAVYWGGRPVEDQMFSTAYQTGAAWNDSFWSNARFDELLLAARAELDEDKRRAMYYEMQEIVSNDGGVVVPMFASFVFALSDKIAHGDTFGTNWDLDGERWMERWWFA</sequence>
<name>A0ABQ6LU75_9RHOB</name>
<dbReference type="Gene3D" id="3.10.105.10">
    <property type="entry name" value="Dipeptide-binding Protein, Domain 3"/>
    <property type="match status" value="1"/>
</dbReference>
<evidence type="ECO:0000256" key="3">
    <source>
        <dbReference type="ARBA" id="ARBA00022448"/>
    </source>
</evidence>
<proteinExistence type="inferred from homology"/>
<comment type="similarity">
    <text evidence="2">Belongs to the bacterial solute-binding protein 5 family.</text>
</comment>
<dbReference type="CDD" id="cd08503">
    <property type="entry name" value="PBP2_NikA_DppA_OppA_like_17"/>
    <property type="match status" value="1"/>
</dbReference>
<dbReference type="Pfam" id="PF00496">
    <property type="entry name" value="SBP_bac_5"/>
    <property type="match status" value="1"/>
</dbReference>
<evidence type="ECO:0000256" key="4">
    <source>
        <dbReference type="ARBA" id="ARBA00022729"/>
    </source>
</evidence>
<dbReference type="PANTHER" id="PTHR30290">
    <property type="entry name" value="PERIPLASMIC BINDING COMPONENT OF ABC TRANSPORTER"/>
    <property type="match status" value="1"/>
</dbReference>
<dbReference type="SUPFAM" id="SSF53850">
    <property type="entry name" value="Periplasmic binding protein-like II"/>
    <property type="match status" value="1"/>
</dbReference>
<comment type="subcellular location">
    <subcellularLocation>
        <location evidence="1">Periplasm</location>
    </subcellularLocation>
</comment>
<feature type="domain" description="Solute-binding protein family 5" evidence="5">
    <location>
        <begin position="44"/>
        <end position="395"/>
    </location>
</feature>
<comment type="caution">
    <text evidence="6">The sequence shown here is derived from an EMBL/GenBank/DDBJ whole genome shotgun (WGS) entry which is preliminary data.</text>
</comment>
<evidence type="ECO:0000313" key="6">
    <source>
        <dbReference type="EMBL" id="GMG85639.1"/>
    </source>
</evidence>
<gene>
    <name evidence="6" type="ORF">LNKW23_48640</name>
</gene>
<reference evidence="6 7" key="1">
    <citation type="submission" date="2023-04" db="EMBL/GenBank/DDBJ databases">
        <title>Marinoamorphus aggregata gen. nov., sp. Nov., isolate from tissue of brittle star Ophioplocus japonicus.</title>
        <authorList>
            <person name="Kawano K."/>
            <person name="Sawayama S."/>
            <person name="Nakagawa S."/>
        </authorList>
    </citation>
    <scope>NUCLEOTIDE SEQUENCE [LARGE SCALE GENOMIC DNA]</scope>
    <source>
        <strain evidence="6 7">NKW23</strain>
    </source>
</reference>
<protein>
    <submittedName>
        <fullName evidence="6">ABC transporter substrate-binding protein</fullName>
    </submittedName>
</protein>
<dbReference type="EMBL" id="BSYI01000092">
    <property type="protein sequence ID" value="GMG85639.1"/>
    <property type="molecule type" value="Genomic_DNA"/>
</dbReference>
<evidence type="ECO:0000259" key="5">
    <source>
        <dbReference type="Pfam" id="PF00496"/>
    </source>
</evidence>
<dbReference type="PANTHER" id="PTHR30290:SF10">
    <property type="entry name" value="PERIPLASMIC OLIGOPEPTIDE-BINDING PROTEIN-RELATED"/>
    <property type="match status" value="1"/>
</dbReference>
<evidence type="ECO:0000256" key="2">
    <source>
        <dbReference type="ARBA" id="ARBA00005695"/>
    </source>
</evidence>
<accession>A0ABQ6LU75</accession>
<evidence type="ECO:0000313" key="7">
    <source>
        <dbReference type="Proteomes" id="UP001239909"/>
    </source>
</evidence>
<keyword evidence="7" id="KW-1185">Reference proteome</keyword>
<dbReference type="InterPro" id="IPR000914">
    <property type="entry name" value="SBP_5_dom"/>
</dbReference>
<keyword evidence="3" id="KW-0813">Transport</keyword>